<sequence length="311" mass="34708">MMKFAKPSAIGVGLQYNPEILDWFPFEDMEVDVYEVLLDNLMGPLDGPYLMRPAAREQLEKIRGRGRLLAHSNYGCDFGFAPLAETAALRRHVPLAKALGSPWVANHCFYGDNSWLDIWSSPVQFSHAEIERCAARAAAVQDAYGMPLAHENAAYYMPTPGAQMREAEFMARLVERSGTFLHLDLHNIYTNSVNLAGFSCADYLDTIPLDRVIAIHLAGGSWYGGSYHDWHDSKVPEPVWELLEDVLSRAEPAAVILEFQGQAHHDGTRVLGQSTAQSDHEMIAGDLARAREIWNRHKGARQDLSTMAEQA</sequence>
<name>A0A2N7VBM5_9BURK</name>
<evidence type="ECO:0000313" key="1">
    <source>
        <dbReference type="EMBL" id="PMS14517.1"/>
    </source>
</evidence>
<dbReference type="InterPro" id="IPR007801">
    <property type="entry name" value="MbnB/TglH/ChrH"/>
</dbReference>
<gene>
    <name evidence="1" type="ORF">C0Z18_31255</name>
</gene>
<reference evidence="1 2" key="1">
    <citation type="submission" date="2018-01" db="EMBL/GenBank/DDBJ databases">
        <title>Whole genome analyses suggest that Burkholderia sensu lato contains two further novel genera in the rhizoxinica-symbiotica group Mycetohabitans gen. nov., and Trinickia gen. nov.: implications for the evolution of diazotrophy and nodulation in the Burkholderiaceae.</title>
        <authorList>
            <person name="Estrada-de los Santos P."/>
            <person name="Palmer M."/>
            <person name="Chavez-Ramirez B."/>
            <person name="Beukes C."/>
            <person name="Steenkamp E.T."/>
            <person name="Hirsch A.M."/>
            <person name="Manyaka P."/>
            <person name="Maluk M."/>
            <person name="Lafos M."/>
            <person name="Crook M."/>
            <person name="Gross E."/>
            <person name="Simon M.F."/>
            <person name="Bueno dos Reis Junior F."/>
            <person name="Poole P.S."/>
            <person name="Venter S.N."/>
            <person name="James E.K."/>
        </authorList>
    </citation>
    <scope>NUCLEOTIDE SEQUENCE [LARGE SCALE GENOMIC DNA]</scope>
    <source>
        <strain evidence="1 2">GIMN1.004</strain>
    </source>
</reference>
<dbReference type="InterPro" id="IPR036237">
    <property type="entry name" value="Xyl_isomerase-like_sf"/>
</dbReference>
<dbReference type="SUPFAM" id="SSF51658">
    <property type="entry name" value="Xylose isomerase-like"/>
    <property type="match status" value="1"/>
</dbReference>
<proteinExistence type="predicted"/>
<dbReference type="PANTHER" id="PTHR42194">
    <property type="entry name" value="UPF0276 PROTEIN HI_1600"/>
    <property type="match status" value="1"/>
</dbReference>
<dbReference type="Gene3D" id="3.20.20.150">
    <property type="entry name" value="Divalent-metal-dependent TIM barrel enzymes"/>
    <property type="match status" value="1"/>
</dbReference>
<dbReference type="Proteomes" id="UP000235616">
    <property type="component" value="Unassembled WGS sequence"/>
</dbReference>
<evidence type="ECO:0008006" key="3">
    <source>
        <dbReference type="Google" id="ProtNLM"/>
    </source>
</evidence>
<keyword evidence="2" id="KW-1185">Reference proteome</keyword>
<protein>
    <recommendedName>
        <fullName evidence="3">DUF692 domain-containing protein</fullName>
    </recommendedName>
</protein>
<dbReference type="AlphaFoldDB" id="A0A2N7VBM5"/>
<dbReference type="Pfam" id="PF05114">
    <property type="entry name" value="MbnB_TglH_ChrH"/>
    <property type="match status" value="1"/>
</dbReference>
<comment type="caution">
    <text evidence="1">The sequence shown here is derived from an EMBL/GenBank/DDBJ whole genome shotgun (WGS) entry which is preliminary data.</text>
</comment>
<dbReference type="PANTHER" id="PTHR42194:SF1">
    <property type="entry name" value="UPF0276 PROTEIN HI_1600"/>
    <property type="match status" value="1"/>
</dbReference>
<accession>A0A2N7VBM5</accession>
<organism evidence="1 2">
    <name type="scientific">Trinickia dabaoshanensis</name>
    <dbReference type="NCBI Taxonomy" id="564714"/>
    <lineage>
        <taxon>Bacteria</taxon>
        <taxon>Pseudomonadati</taxon>
        <taxon>Pseudomonadota</taxon>
        <taxon>Betaproteobacteria</taxon>
        <taxon>Burkholderiales</taxon>
        <taxon>Burkholderiaceae</taxon>
        <taxon>Trinickia</taxon>
    </lineage>
</organism>
<dbReference type="EMBL" id="PNYA01000044">
    <property type="protein sequence ID" value="PMS14517.1"/>
    <property type="molecule type" value="Genomic_DNA"/>
</dbReference>
<evidence type="ECO:0000313" key="2">
    <source>
        <dbReference type="Proteomes" id="UP000235616"/>
    </source>
</evidence>
<dbReference type="OrthoDB" id="9763101at2"/>